<comment type="caution">
    <text evidence="2">The sequence shown here is derived from an EMBL/GenBank/DDBJ whole genome shotgun (WGS) entry which is preliminary data.</text>
</comment>
<dbReference type="EMBL" id="JAYDYQ010001088">
    <property type="protein sequence ID" value="KAK4488139.1"/>
    <property type="molecule type" value="Genomic_DNA"/>
</dbReference>
<sequence length="366" mass="41213">MTSSSDSVDAAPPWVELPREITATILLKLGTIGMLKAEAVCTTWRSVCKDPGLWRSIDMHFTEVEMCCLAVDRSQGQLNDIKIQFFGTDEMLLYISQRCGRLRSLQLKSCYDITDEGLIEAVKNLPLPEELHIYYNPIRAETIETVGRTCENVKSFKLNRHVYIPYRDRYDFEALAIAKNMPELRHLQICGSDLTDDGLLLILDGCSKLESLYLFMCFNLHFGENLRRLCAQRIKDLKVPQIMSLTWLPSLVAVRLPSLVAVRLPVGRTRSFSLTDDGSFYIYLDNIWNDFKWVLNGILNIDSNQYLPLLTFISSVLVNDSTSVQLHASRFIVVTTEVDGILVVPECGGATGGLEEGDDGGDKEQS</sequence>
<dbReference type="InterPro" id="IPR006553">
    <property type="entry name" value="Leu-rich_rpt_Cys-con_subtyp"/>
</dbReference>
<gene>
    <name evidence="2" type="ORF">RD792_003881</name>
</gene>
<dbReference type="PANTHER" id="PTHR38926:SF2">
    <property type="entry name" value="F-BOX_LRR-REPEAT PROTEIN 21-RELATED"/>
    <property type="match status" value="1"/>
</dbReference>
<keyword evidence="3" id="KW-1185">Reference proteome</keyword>
<dbReference type="CDD" id="cd22164">
    <property type="entry name" value="F-box_AtSKIP19-like"/>
    <property type="match status" value="1"/>
</dbReference>
<dbReference type="SUPFAM" id="SSF52047">
    <property type="entry name" value="RNI-like"/>
    <property type="match status" value="1"/>
</dbReference>
<evidence type="ECO:0000313" key="2">
    <source>
        <dbReference type="EMBL" id="KAK4488139.1"/>
    </source>
</evidence>
<dbReference type="Gene3D" id="3.80.10.10">
    <property type="entry name" value="Ribonuclease Inhibitor"/>
    <property type="match status" value="1"/>
</dbReference>
<proteinExistence type="predicted"/>
<organism evidence="2 3">
    <name type="scientific">Penstemon davidsonii</name>
    <dbReference type="NCBI Taxonomy" id="160366"/>
    <lineage>
        <taxon>Eukaryota</taxon>
        <taxon>Viridiplantae</taxon>
        <taxon>Streptophyta</taxon>
        <taxon>Embryophyta</taxon>
        <taxon>Tracheophyta</taxon>
        <taxon>Spermatophyta</taxon>
        <taxon>Magnoliopsida</taxon>
        <taxon>eudicotyledons</taxon>
        <taxon>Gunneridae</taxon>
        <taxon>Pentapetalae</taxon>
        <taxon>asterids</taxon>
        <taxon>lamiids</taxon>
        <taxon>Lamiales</taxon>
        <taxon>Plantaginaceae</taxon>
        <taxon>Cheloneae</taxon>
        <taxon>Penstemon</taxon>
    </lineage>
</organism>
<dbReference type="Gene3D" id="1.20.1280.50">
    <property type="match status" value="1"/>
</dbReference>
<dbReference type="Proteomes" id="UP001291926">
    <property type="component" value="Unassembled WGS sequence"/>
</dbReference>
<dbReference type="InterPro" id="IPR032675">
    <property type="entry name" value="LRR_dom_sf"/>
</dbReference>
<feature type="domain" description="F-box" evidence="1">
    <location>
        <begin position="11"/>
        <end position="57"/>
    </location>
</feature>
<dbReference type="SUPFAM" id="SSF81383">
    <property type="entry name" value="F-box domain"/>
    <property type="match status" value="1"/>
</dbReference>
<dbReference type="InterPro" id="IPR036047">
    <property type="entry name" value="F-box-like_dom_sf"/>
</dbReference>
<reference evidence="2 3" key="1">
    <citation type="journal article" date="2023" name="bioRxiv">
        <title>Genome report: Whole genome sequence and annotation of Penstemon davidsonii.</title>
        <authorList>
            <person name="Ostevik K.L."/>
            <person name="Alabady M."/>
            <person name="Zhang M."/>
            <person name="Rausher M.D."/>
        </authorList>
    </citation>
    <scope>NUCLEOTIDE SEQUENCE [LARGE SCALE GENOMIC DNA]</scope>
    <source>
        <strain evidence="2">DNT005</strain>
        <tissue evidence="2">Whole leaf</tissue>
    </source>
</reference>
<evidence type="ECO:0000313" key="3">
    <source>
        <dbReference type="Proteomes" id="UP001291926"/>
    </source>
</evidence>
<dbReference type="PANTHER" id="PTHR38926">
    <property type="entry name" value="F-BOX DOMAIN CONTAINING PROTEIN, EXPRESSED"/>
    <property type="match status" value="1"/>
</dbReference>
<evidence type="ECO:0000259" key="1">
    <source>
        <dbReference type="PROSITE" id="PS50181"/>
    </source>
</evidence>
<dbReference type="PROSITE" id="PS50181">
    <property type="entry name" value="FBOX"/>
    <property type="match status" value="1"/>
</dbReference>
<dbReference type="Pfam" id="PF12937">
    <property type="entry name" value="F-box-like"/>
    <property type="match status" value="1"/>
</dbReference>
<dbReference type="SMART" id="SM00256">
    <property type="entry name" value="FBOX"/>
    <property type="match status" value="1"/>
</dbReference>
<accession>A0ABR0DFW8</accession>
<dbReference type="InterPro" id="IPR001810">
    <property type="entry name" value="F-box_dom"/>
</dbReference>
<name>A0ABR0DFW8_9LAMI</name>
<dbReference type="SMART" id="SM00367">
    <property type="entry name" value="LRR_CC"/>
    <property type="match status" value="2"/>
</dbReference>
<protein>
    <recommendedName>
        <fullName evidence="1">F-box domain-containing protein</fullName>
    </recommendedName>
</protein>